<proteinExistence type="predicted"/>
<protein>
    <submittedName>
        <fullName evidence="2">NAD(P)-binding protein</fullName>
    </submittedName>
</protein>
<dbReference type="EMBL" id="ML996565">
    <property type="protein sequence ID" value="KAF2762596.1"/>
    <property type="molecule type" value="Genomic_DNA"/>
</dbReference>
<name>A0A6A6WKB4_9PEZI</name>
<dbReference type="RefSeq" id="XP_033605047.1">
    <property type="nucleotide sequence ID" value="XM_033742995.1"/>
</dbReference>
<evidence type="ECO:0000313" key="2">
    <source>
        <dbReference type="EMBL" id="KAF2762596.1"/>
    </source>
</evidence>
<dbReference type="Pfam" id="PF05368">
    <property type="entry name" value="NmrA"/>
    <property type="match status" value="1"/>
</dbReference>
<dbReference type="InterPro" id="IPR051604">
    <property type="entry name" value="Ergot_Alk_Oxidoreductase"/>
</dbReference>
<dbReference type="OrthoDB" id="419598at2759"/>
<dbReference type="InterPro" id="IPR008030">
    <property type="entry name" value="NmrA-like"/>
</dbReference>
<organism evidence="2 3">
    <name type="scientific">Pseudovirgaria hyperparasitica</name>
    <dbReference type="NCBI Taxonomy" id="470096"/>
    <lineage>
        <taxon>Eukaryota</taxon>
        <taxon>Fungi</taxon>
        <taxon>Dikarya</taxon>
        <taxon>Ascomycota</taxon>
        <taxon>Pezizomycotina</taxon>
        <taxon>Dothideomycetes</taxon>
        <taxon>Dothideomycetes incertae sedis</taxon>
        <taxon>Acrospermales</taxon>
        <taxon>Acrospermaceae</taxon>
        <taxon>Pseudovirgaria</taxon>
    </lineage>
</organism>
<feature type="domain" description="NmrA-like" evidence="1">
    <location>
        <begin position="7"/>
        <end position="269"/>
    </location>
</feature>
<dbReference type="PANTHER" id="PTHR43162:SF1">
    <property type="entry name" value="PRESTALK A DIFFERENTIATION PROTEIN A"/>
    <property type="match status" value="1"/>
</dbReference>
<reference evidence="2" key="1">
    <citation type="journal article" date="2020" name="Stud. Mycol.">
        <title>101 Dothideomycetes genomes: a test case for predicting lifestyles and emergence of pathogens.</title>
        <authorList>
            <person name="Haridas S."/>
            <person name="Albert R."/>
            <person name="Binder M."/>
            <person name="Bloem J."/>
            <person name="Labutti K."/>
            <person name="Salamov A."/>
            <person name="Andreopoulos B."/>
            <person name="Baker S."/>
            <person name="Barry K."/>
            <person name="Bills G."/>
            <person name="Bluhm B."/>
            <person name="Cannon C."/>
            <person name="Castanera R."/>
            <person name="Culley D."/>
            <person name="Daum C."/>
            <person name="Ezra D."/>
            <person name="Gonzalez J."/>
            <person name="Henrissat B."/>
            <person name="Kuo A."/>
            <person name="Liang C."/>
            <person name="Lipzen A."/>
            <person name="Lutzoni F."/>
            <person name="Magnuson J."/>
            <person name="Mondo S."/>
            <person name="Nolan M."/>
            <person name="Ohm R."/>
            <person name="Pangilinan J."/>
            <person name="Park H.-J."/>
            <person name="Ramirez L."/>
            <person name="Alfaro M."/>
            <person name="Sun H."/>
            <person name="Tritt A."/>
            <person name="Yoshinaga Y."/>
            <person name="Zwiers L.-H."/>
            <person name="Turgeon B."/>
            <person name="Goodwin S."/>
            <person name="Spatafora J."/>
            <person name="Crous P."/>
            <person name="Grigoriev I."/>
        </authorList>
    </citation>
    <scope>NUCLEOTIDE SEQUENCE</scope>
    <source>
        <strain evidence="2">CBS 121739</strain>
    </source>
</reference>
<gene>
    <name evidence="2" type="ORF">EJ05DRAFT_471583</name>
</gene>
<dbReference type="PANTHER" id="PTHR43162">
    <property type="match status" value="1"/>
</dbReference>
<accession>A0A6A6WKB4</accession>
<dbReference type="GeneID" id="54484049"/>
<keyword evidence="3" id="KW-1185">Reference proteome</keyword>
<evidence type="ECO:0000259" key="1">
    <source>
        <dbReference type="Pfam" id="PF05368"/>
    </source>
</evidence>
<evidence type="ECO:0000313" key="3">
    <source>
        <dbReference type="Proteomes" id="UP000799437"/>
    </source>
</evidence>
<dbReference type="Gene3D" id="3.40.50.720">
    <property type="entry name" value="NAD(P)-binding Rossmann-like Domain"/>
    <property type="match status" value="1"/>
</dbReference>
<dbReference type="Proteomes" id="UP000799437">
    <property type="component" value="Unassembled WGS sequence"/>
</dbReference>
<sequence length="308" mass="33918">MAIKYDNVIVFGPTGAVGRAVSQEAAKRGAKVTLAMRDPSKKIPGLDEQQGKFERIKADLGDVASVESAIRQSGAKAAFFYQIHGTGDGMRSVIETMKTAGVEYVVFLSSFTIFPEEDPHDVSRERLIPYLHASIEATIDDLGLASTMLRPGAFAYNIFHQDVDRSSDVWKAEIPESDRKADCIVPKDIGRVGGAVLVDRPAEGQKEIVYLYGPALLTREDMIATIGKVSGKQISTTVQSTDDHIKSMVARGLPEIAAKYLCKADNGQLHDRYYADGRHEEGWENIKKYSGYEPTSFETFVDEYLAEN</sequence>
<dbReference type="InterPro" id="IPR036291">
    <property type="entry name" value="NAD(P)-bd_dom_sf"/>
</dbReference>
<dbReference type="SUPFAM" id="SSF51735">
    <property type="entry name" value="NAD(P)-binding Rossmann-fold domains"/>
    <property type="match status" value="1"/>
</dbReference>
<dbReference type="AlphaFoldDB" id="A0A6A6WKB4"/>